<reference evidence="2 3" key="2">
    <citation type="journal article" date="2011" name="PLoS Genet.">
        <title>Parallel evolution of a type IV secretion system in radiating lineages of the host-restricted bacterial pathogen Bartonella.</title>
        <authorList>
            <person name="Engel P."/>
            <person name="Salzburger W."/>
            <person name="Liesch M."/>
            <person name="Chang C.C."/>
            <person name="Maruyama S."/>
            <person name="Lanz C."/>
            <person name="Calteau A."/>
            <person name="Lajus A."/>
            <person name="Medigue C."/>
            <person name="Schuster S.C."/>
            <person name="Dehio C."/>
        </authorList>
    </citation>
    <scope>NUCLEOTIDE SEQUENCE [LARGE SCALE GENOMIC DNA]</scope>
    <source>
        <strain evidence="3">CIP 104772 / 73</strain>
    </source>
</reference>
<dbReference type="KEGG" id="bcd:BARCL_1331"/>
<dbReference type="Proteomes" id="UP000009101">
    <property type="component" value="Chromosome"/>
</dbReference>
<evidence type="ECO:0000313" key="3">
    <source>
        <dbReference type="Proteomes" id="UP000009101"/>
    </source>
</evidence>
<keyword evidence="1" id="KW-1133">Transmembrane helix</keyword>
<accession>E6YJG5</accession>
<dbReference type="HOGENOM" id="CLU_2354113_0_0_5"/>
<keyword evidence="1" id="KW-0812">Transmembrane</keyword>
<evidence type="ECO:0000313" key="2">
    <source>
        <dbReference type="EMBL" id="CBI77003.1"/>
    </source>
</evidence>
<dbReference type="EMBL" id="FN645454">
    <property type="protein sequence ID" value="CBI77003.1"/>
    <property type="molecule type" value="Genomic_DNA"/>
</dbReference>
<keyword evidence="3" id="KW-1185">Reference proteome</keyword>
<sequence length="96" mass="11211">MEFALMIRKEMHKNLYCINGSRIKGLSALLLETNASCEDFIIIEDGKSIISLRPQLIITTLQKRTIIKFFIMVIIHFFPLYRYLVCIVFALKNKIT</sequence>
<keyword evidence="1" id="KW-0472">Membrane</keyword>
<organism evidence="2 3">
    <name type="scientific">Bartonella clarridgeiae (strain CCUG 45776 / CIP 104772 / 73)</name>
    <dbReference type="NCBI Taxonomy" id="696125"/>
    <lineage>
        <taxon>Bacteria</taxon>
        <taxon>Pseudomonadati</taxon>
        <taxon>Pseudomonadota</taxon>
        <taxon>Alphaproteobacteria</taxon>
        <taxon>Hyphomicrobiales</taxon>
        <taxon>Bartonellaceae</taxon>
        <taxon>Bartonella</taxon>
    </lineage>
</organism>
<protein>
    <submittedName>
        <fullName evidence="2">Uncharacterized protein</fullName>
    </submittedName>
</protein>
<gene>
    <name evidence="2" type="ordered locus">BARCL_1331</name>
</gene>
<feature type="transmembrane region" description="Helical" evidence="1">
    <location>
        <begin position="69"/>
        <end position="91"/>
    </location>
</feature>
<dbReference type="AlphaFoldDB" id="E6YJG5"/>
<evidence type="ECO:0000256" key="1">
    <source>
        <dbReference type="SAM" id="Phobius"/>
    </source>
</evidence>
<name>E6YJG5_BARC7</name>
<reference evidence="3" key="1">
    <citation type="submission" date="2009-11" db="EMBL/GenBank/DDBJ databases">
        <title>Genome sequencing of Bartonella species and comparative genomics.</title>
        <authorList>
            <person name="Engel P."/>
            <person name="Salzburger W."/>
            <person name="Marius L."/>
            <person name="Chao-Chin C."/>
            <person name="Soichi M."/>
            <person name="Christa L."/>
            <person name="Alexandra C."/>
            <person name="Aurelie L."/>
            <person name="Claudine M."/>
            <person name="Stephan S.C."/>
            <person name="Christoph D."/>
        </authorList>
    </citation>
    <scope>NUCLEOTIDE SEQUENCE [LARGE SCALE GENOMIC DNA]</scope>
    <source>
        <strain evidence="3">CIP 104772 / 73</strain>
    </source>
</reference>
<proteinExistence type="predicted"/>